<evidence type="ECO:0000256" key="1">
    <source>
        <dbReference type="SAM" id="MobiDB-lite"/>
    </source>
</evidence>
<dbReference type="OrthoDB" id="3203770at2759"/>
<sequence length="670" mass="71758">MPDRSSIRQSLNFSSVGKAFADAIGKDPAKKAKEASRRSSVLPPAPRASMGDVSKRTATPDSKPASTRRRVSASYQRSSSDDQSSKPTDTISPPTRTSTLRPRNLNATTSALPKYRPKSVLEPATGKPPSPVQVKAGTRRRFSTSDDEKKEQKRPSSAAVTPAEKVSRPISPLPHRAALQANLTNSVNATPPTTPSKPRLTTPVSSKSSPSRPSKIVKTGASAALPRPPSSSSSSLSLQPHATPKSSTPKVSTPKNSGLKAKLGLSRSAQDKGRSGGTITNGSPSRDSPSPLARHSRKNSKMITPASSSLSGNMSHISEGNSEGEDSDVEDVALLLAPVAAFGAPTPAMPRIQASRKRIVPQTPTRPGLPSRANMSYLSPLPPTSADNSSSSLRPPQRQNQTATDRAMRGSILSWEQLASETSITLGEDEFGRMLSDIPAPFHSGAPSPSLSSQMELSVPESPALSAIDSPGGYGSISQVLLPDVTPSPALHANLQQSRFSLSPDAAAVSDSATATMLRLQLAAAENTGRERLFQIQAVEEEMYHLKQAHAHQMEETEKQMVYMEVQWRAADERAAGVVRLEEQLRVVQMERERAVAEAVARYREQARVERERMVRAEGLRCEALSSARLASSSWSTVRDACDTDLDVLRGDRAVLSVLLAQLDQMCYAI</sequence>
<dbReference type="STRING" id="685588.A0A067TNV5"/>
<reference evidence="3" key="1">
    <citation type="journal article" date="2014" name="Proc. Natl. Acad. Sci. U.S.A.">
        <title>Extensive sampling of basidiomycete genomes demonstrates inadequacy of the white-rot/brown-rot paradigm for wood decay fungi.</title>
        <authorList>
            <person name="Riley R."/>
            <person name="Salamov A.A."/>
            <person name="Brown D.W."/>
            <person name="Nagy L.G."/>
            <person name="Floudas D."/>
            <person name="Held B.W."/>
            <person name="Levasseur A."/>
            <person name="Lombard V."/>
            <person name="Morin E."/>
            <person name="Otillar R."/>
            <person name="Lindquist E.A."/>
            <person name="Sun H."/>
            <person name="LaButti K.M."/>
            <person name="Schmutz J."/>
            <person name="Jabbour D."/>
            <person name="Luo H."/>
            <person name="Baker S.E."/>
            <person name="Pisabarro A.G."/>
            <person name="Walton J.D."/>
            <person name="Blanchette R.A."/>
            <person name="Henrissat B."/>
            <person name="Martin F."/>
            <person name="Cullen D."/>
            <person name="Hibbett D.S."/>
            <person name="Grigoriev I.V."/>
        </authorList>
    </citation>
    <scope>NUCLEOTIDE SEQUENCE [LARGE SCALE GENOMIC DNA]</scope>
    <source>
        <strain evidence="3">CBS 339.88</strain>
    </source>
</reference>
<organism evidence="2 3">
    <name type="scientific">Galerina marginata (strain CBS 339.88)</name>
    <dbReference type="NCBI Taxonomy" id="685588"/>
    <lineage>
        <taxon>Eukaryota</taxon>
        <taxon>Fungi</taxon>
        <taxon>Dikarya</taxon>
        <taxon>Basidiomycota</taxon>
        <taxon>Agaricomycotina</taxon>
        <taxon>Agaricomycetes</taxon>
        <taxon>Agaricomycetidae</taxon>
        <taxon>Agaricales</taxon>
        <taxon>Agaricineae</taxon>
        <taxon>Strophariaceae</taxon>
        <taxon>Galerina</taxon>
    </lineage>
</organism>
<proteinExistence type="predicted"/>
<feature type="compositionally biased region" description="Polar residues" evidence="1">
    <location>
        <begin position="301"/>
        <end position="321"/>
    </location>
</feature>
<evidence type="ECO:0000313" key="3">
    <source>
        <dbReference type="Proteomes" id="UP000027222"/>
    </source>
</evidence>
<feature type="compositionally biased region" description="Polar residues" evidence="1">
    <location>
        <begin position="86"/>
        <end position="111"/>
    </location>
</feature>
<feature type="compositionally biased region" description="Polar residues" evidence="1">
    <location>
        <begin position="181"/>
        <end position="191"/>
    </location>
</feature>
<gene>
    <name evidence="2" type="ORF">GALMADRAFT_233295</name>
</gene>
<feature type="compositionally biased region" description="Polar residues" evidence="1">
    <location>
        <begin position="385"/>
        <end position="404"/>
    </location>
</feature>
<protein>
    <submittedName>
        <fullName evidence="2">Uncharacterized protein</fullName>
    </submittedName>
</protein>
<feature type="compositionally biased region" description="Basic and acidic residues" evidence="1">
    <location>
        <begin position="26"/>
        <end position="37"/>
    </location>
</feature>
<feature type="region of interest" description="Disordered" evidence="1">
    <location>
        <begin position="26"/>
        <end position="329"/>
    </location>
</feature>
<dbReference type="AlphaFoldDB" id="A0A067TNV5"/>
<accession>A0A067TNV5</accession>
<name>A0A067TNV5_GALM3</name>
<feature type="compositionally biased region" description="Polar residues" evidence="1">
    <location>
        <begin position="277"/>
        <end position="288"/>
    </location>
</feature>
<feature type="compositionally biased region" description="Low complexity" evidence="1">
    <location>
        <begin position="221"/>
        <end position="238"/>
    </location>
</feature>
<feature type="compositionally biased region" description="Basic and acidic residues" evidence="1">
    <location>
        <begin position="143"/>
        <end position="154"/>
    </location>
</feature>
<dbReference type="Proteomes" id="UP000027222">
    <property type="component" value="Unassembled WGS sequence"/>
</dbReference>
<dbReference type="EMBL" id="KL142367">
    <property type="protein sequence ID" value="KDR84861.1"/>
    <property type="molecule type" value="Genomic_DNA"/>
</dbReference>
<evidence type="ECO:0000313" key="2">
    <source>
        <dbReference type="EMBL" id="KDR84861.1"/>
    </source>
</evidence>
<feature type="compositionally biased region" description="Polar residues" evidence="1">
    <location>
        <begin position="244"/>
        <end position="256"/>
    </location>
</feature>
<feature type="compositionally biased region" description="Low complexity" evidence="1">
    <location>
        <begin position="205"/>
        <end position="214"/>
    </location>
</feature>
<dbReference type="HOGENOM" id="CLU_402270_0_0_1"/>
<keyword evidence="3" id="KW-1185">Reference proteome</keyword>
<feature type="region of interest" description="Disordered" evidence="1">
    <location>
        <begin position="346"/>
        <end position="406"/>
    </location>
</feature>